<comment type="caution">
    <text evidence="2">The sequence shown here is derived from an EMBL/GenBank/DDBJ whole genome shotgun (WGS) entry which is preliminary data.</text>
</comment>
<evidence type="ECO:0008006" key="4">
    <source>
        <dbReference type="Google" id="ProtNLM"/>
    </source>
</evidence>
<dbReference type="EMBL" id="JBHSDQ010000001">
    <property type="protein sequence ID" value="MFC4394688.1"/>
    <property type="molecule type" value="Genomic_DNA"/>
</dbReference>
<dbReference type="Proteomes" id="UP001595778">
    <property type="component" value="Unassembled WGS sequence"/>
</dbReference>
<evidence type="ECO:0000313" key="2">
    <source>
        <dbReference type="EMBL" id="MFC4394688.1"/>
    </source>
</evidence>
<protein>
    <recommendedName>
        <fullName evidence="4">Secreted protein</fullName>
    </recommendedName>
</protein>
<gene>
    <name evidence="2" type="ORF">ACFO0G_01180</name>
</gene>
<sequence>MRTGWGILGTGLLLAATLANAGCGTACSTMGYVSVITVKLEGNADAVDEVQMCSDEGCSQRLPDYGPAVPMKTVQPGVPGSDTPTPFIPATPPAAFLGTRTDIDTWAFSISQAGLPEHVTVRALGADKAFLAEQRNDLVWTRVGGSEQCGGPVTTPPIILRVS</sequence>
<evidence type="ECO:0000313" key="3">
    <source>
        <dbReference type="Proteomes" id="UP001595778"/>
    </source>
</evidence>
<accession>A0ABV8WD46</accession>
<evidence type="ECO:0000256" key="1">
    <source>
        <dbReference type="SAM" id="SignalP"/>
    </source>
</evidence>
<feature type="signal peptide" evidence="1">
    <location>
        <begin position="1"/>
        <end position="21"/>
    </location>
</feature>
<name>A0ABV8WD46_9MICC</name>
<proteinExistence type="predicted"/>
<dbReference type="RefSeq" id="WP_376976132.1">
    <property type="nucleotide sequence ID" value="NZ_JBHSDQ010000001.1"/>
</dbReference>
<keyword evidence="3" id="KW-1185">Reference proteome</keyword>
<reference evidence="3" key="1">
    <citation type="journal article" date="2019" name="Int. J. Syst. Evol. Microbiol.">
        <title>The Global Catalogue of Microorganisms (GCM) 10K type strain sequencing project: providing services to taxonomists for standard genome sequencing and annotation.</title>
        <authorList>
            <consortium name="The Broad Institute Genomics Platform"/>
            <consortium name="The Broad Institute Genome Sequencing Center for Infectious Disease"/>
            <person name="Wu L."/>
            <person name="Ma J."/>
        </authorList>
    </citation>
    <scope>NUCLEOTIDE SEQUENCE [LARGE SCALE GENOMIC DNA]</scope>
    <source>
        <strain evidence="3">PJ61</strain>
    </source>
</reference>
<keyword evidence="1" id="KW-0732">Signal</keyword>
<organism evidence="2 3">
    <name type="scientific">Arthrobacter sedimenti</name>
    <dbReference type="NCBI Taxonomy" id="2694931"/>
    <lineage>
        <taxon>Bacteria</taxon>
        <taxon>Bacillati</taxon>
        <taxon>Actinomycetota</taxon>
        <taxon>Actinomycetes</taxon>
        <taxon>Micrococcales</taxon>
        <taxon>Micrococcaceae</taxon>
        <taxon>Arthrobacter</taxon>
    </lineage>
</organism>
<feature type="chain" id="PRO_5047185367" description="Secreted protein" evidence="1">
    <location>
        <begin position="22"/>
        <end position="163"/>
    </location>
</feature>